<reference evidence="2" key="1">
    <citation type="submission" date="2020-12" db="EMBL/GenBank/DDBJ databases">
        <title>Metabolic potential, ecology and presence of endohyphal bacteria is reflected in genomic diversity of Mucoromycotina.</title>
        <authorList>
            <person name="Muszewska A."/>
            <person name="Okrasinska A."/>
            <person name="Steczkiewicz K."/>
            <person name="Drgas O."/>
            <person name="Orlowska M."/>
            <person name="Perlinska-Lenart U."/>
            <person name="Aleksandrzak-Piekarczyk T."/>
            <person name="Szatraj K."/>
            <person name="Zielenkiewicz U."/>
            <person name="Pilsyk S."/>
            <person name="Malc E."/>
            <person name="Mieczkowski P."/>
            <person name="Kruszewska J.S."/>
            <person name="Biernat P."/>
            <person name="Pawlowska J."/>
        </authorList>
    </citation>
    <scope>NUCLEOTIDE SEQUENCE</scope>
    <source>
        <strain evidence="2">CBS 226.32</strain>
    </source>
</reference>
<dbReference type="PANTHER" id="PTHR43591:SF50">
    <property type="entry name" value="METHYLTRANSFERASE DOMAIN-CONTAINING PROTEIN-RELATED"/>
    <property type="match status" value="1"/>
</dbReference>
<comment type="caution">
    <text evidence="2">The sequence shown here is derived from an EMBL/GenBank/DDBJ whole genome shotgun (WGS) entry which is preliminary data.</text>
</comment>
<dbReference type="InterPro" id="IPR025714">
    <property type="entry name" value="Methyltranfer_dom"/>
</dbReference>
<evidence type="ECO:0000259" key="1">
    <source>
        <dbReference type="Pfam" id="PF13847"/>
    </source>
</evidence>
<dbReference type="Proteomes" id="UP000650833">
    <property type="component" value="Unassembled WGS sequence"/>
</dbReference>
<dbReference type="EMBL" id="JAEPRC010000784">
    <property type="protein sequence ID" value="KAG2191830.1"/>
    <property type="molecule type" value="Genomic_DNA"/>
</dbReference>
<dbReference type="PANTHER" id="PTHR43591">
    <property type="entry name" value="METHYLTRANSFERASE"/>
    <property type="match status" value="1"/>
</dbReference>
<name>A0A8H7QGS4_9FUNG</name>
<proteinExistence type="predicted"/>
<feature type="domain" description="Methyltransferase" evidence="1">
    <location>
        <begin position="63"/>
        <end position="174"/>
    </location>
</feature>
<gene>
    <name evidence="2" type="ORF">INT46_001443</name>
</gene>
<protein>
    <recommendedName>
        <fullName evidence="1">Methyltransferase domain-containing protein</fullName>
    </recommendedName>
</protein>
<organism evidence="2 3">
    <name type="scientific">Mucor plumbeus</name>
    <dbReference type="NCBI Taxonomy" id="97098"/>
    <lineage>
        <taxon>Eukaryota</taxon>
        <taxon>Fungi</taxon>
        <taxon>Fungi incertae sedis</taxon>
        <taxon>Mucoromycota</taxon>
        <taxon>Mucoromycotina</taxon>
        <taxon>Mucoromycetes</taxon>
        <taxon>Mucorales</taxon>
        <taxon>Mucorineae</taxon>
        <taxon>Mucoraceae</taxon>
        <taxon>Mucor</taxon>
    </lineage>
</organism>
<dbReference type="CDD" id="cd02440">
    <property type="entry name" value="AdoMet_MTases"/>
    <property type="match status" value="1"/>
</dbReference>
<dbReference type="AlphaFoldDB" id="A0A8H7QGS4"/>
<dbReference type="Pfam" id="PF13847">
    <property type="entry name" value="Methyltransf_31"/>
    <property type="match status" value="1"/>
</dbReference>
<dbReference type="Gene3D" id="3.40.50.150">
    <property type="entry name" value="Vaccinia Virus protein VP39"/>
    <property type="match status" value="1"/>
</dbReference>
<sequence>MLQVKNTANKLQVLDGRKYHANSKIAYLMPEDADEADRIQKQHMVLKYNLQGNFKAHLREELEEGIVVLDSGCGPAAWTFDMAKEFPNSKFHGVDITLNEFLKGDKPDNCEFQVANISEHIPYPDNTFDYIYQRLLIMGLTHDGWDNTLKEMFRVLKPGGYIELHEPNFYKLSNTGPFVEKLHDKISDMLRSRQIPPDISLHLEDRTSNAGFFVKQVIMTSMAVNHENKAGELLWQDYRHAYMNIRPIMAMQNHDWEDIESYKLHIDACGEEAKEKKTCLNWHTCVAQKPSQ</sequence>
<dbReference type="InterPro" id="IPR029063">
    <property type="entry name" value="SAM-dependent_MTases_sf"/>
</dbReference>
<evidence type="ECO:0000313" key="3">
    <source>
        <dbReference type="Proteomes" id="UP000650833"/>
    </source>
</evidence>
<accession>A0A8H7QGS4</accession>
<evidence type="ECO:0000313" key="2">
    <source>
        <dbReference type="EMBL" id="KAG2191830.1"/>
    </source>
</evidence>
<dbReference type="SUPFAM" id="SSF53335">
    <property type="entry name" value="S-adenosyl-L-methionine-dependent methyltransferases"/>
    <property type="match status" value="1"/>
</dbReference>
<keyword evidence="3" id="KW-1185">Reference proteome</keyword>
<dbReference type="OrthoDB" id="2013972at2759"/>